<dbReference type="GO" id="GO:0008610">
    <property type="term" value="P:lipid biosynthetic process"/>
    <property type="evidence" value="ECO:0007669"/>
    <property type="project" value="UniProtKB-ARBA"/>
</dbReference>
<dbReference type="SUPFAM" id="SSF47336">
    <property type="entry name" value="ACP-like"/>
    <property type="match status" value="2"/>
</dbReference>
<dbReference type="InterPro" id="IPR009081">
    <property type="entry name" value="PP-bd_ACP"/>
</dbReference>
<dbReference type="Pfam" id="PF00550">
    <property type="entry name" value="PP-binding"/>
    <property type="match status" value="2"/>
</dbReference>
<dbReference type="InterPro" id="IPR020806">
    <property type="entry name" value="PKS_PP-bd"/>
</dbReference>
<dbReference type="GO" id="GO:0047527">
    <property type="term" value="F:2,3-dihydroxybenzoate-serine ligase activity"/>
    <property type="evidence" value="ECO:0007669"/>
    <property type="project" value="TreeGrafter"/>
</dbReference>
<dbReference type="CDD" id="cd19540">
    <property type="entry name" value="LCL_NRPS-like"/>
    <property type="match status" value="1"/>
</dbReference>
<dbReference type="FunFam" id="1.10.1200.10:FF:000005">
    <property type="entry name" value="Nonribosomal peptide synthetase 1"/>
    <property type="match status" value="1"/>
</dbReference>
<dbReference type="Pfam" id="PF13193">
    <property type="entry name" value="AMP-binding_C"/>
    <property type="match status" value="2"/>
</dbReference>
<evidence type="ECO:0000256" key="2">
    <source>
        <dbReference type="ARBA" id="ARBA00006432"/>
    </source>
</evidence>
<dbReference type="InterPro" id="IPR006162">
    <property type="entry name" value="Ppantetheine_attach_site"/>
</dbReference>
<dbReference type="Proteomes" id="UP001206128">
    <property type="component" value="Unassembled WGS sequence"/>
</dbReference>
<proteinExistence type="inferred from homology"/>
<dbReference type="FunFam" id="2.30.38.10:FF:000001">
    <property type="entry name" value="Non-ribosomal peptide synthetase PvdI"/>
    <property type="match status" value="2"/>
</dbReference>
<gene>
    <name evidence="8" type="ORF">LX83_003948</name>
</gene>
<comment type="similarity">
    <text evidence="2">Belongs to the ATP-dependent AMP-binding enzyme family.</text>
</comment>
<dbReference type="SMART" id="SM00823">
    <property type="entry name" value="PKS_PP"/>
    <property type="match status" value="2"/>
</dbReference>
<dbReference type="FunFam" id="1.10.1200.10:FF:000016">
    <property type="entry name" value="Non-ribosomal peptide synthase"/>
    <property type="match status" value="1"/>
</dbReference>
<dbReference type="InterPro" id="IPR036736">
    <property type="entry name" value="ACP-like_sf"/>
</dbReference>
<dbReference type="PROSITE" id="PS00012">
    <property type="entry name" value="PHOSPHOPANTETHEINE"/>
    <property type="match status" value="2"/>
</dbReference>
<dbReference type="GO" id="GO:0031177">
    <property type="term" value="F:phosphopantetheine binding"/>
    <property type="evidence" value="ECO:0007669"/>
    <property type="project" value="InterPro"/>
</dbReference>
<dbReference type="InterPro" id="IPR001242">
    <property type="entry name" value="Condensation_dom"/>
</dbReference>
<dbReference type="GO" id="GO:0009366">
    <property type="term" value="C:enterobactin synthetase complex"/>
    <property type="evidence" value="ECO:0007669"/>
    <property type="project" value="TreeGrafter"/>
</dbReference>
<feature type="domain" description="Carrier" evidence="7">
    <location>
        <begin position="1983"/>
        <end position="2057"/>
    </location>
</feature>
<evidence type="ECO:0000313" key="8">
    <source>
        <dbReference type="EMBL" id="MCP2167075.1"/>
    </source>
</evidence>
<dbReference type="GO" id="GO:0009239">
    <property type="term" value="P:enterobactin biosynthetic process"/>
    <property type="evidence" value="ECO:0007669"/>
    <property type="project" value="TreeGrafter"/>
</dbReference>
<dbReference type="NCBIfam" id="TIGR01733">
    <property type="entry name" value="AA-adenyl-dom"/>
    <property type="match status" value="2"/>
</dbReference>
<keyword evidence="3" id="KW-0596">Phosphopantetheine</keyword>
<organism evidence="8 9">
    <name type="scientific">Goodfellowiella coeruleoviolacea</name>
    <dbReference type="NCBI Taxonomy" id="334858"/>
    <lineage>
        <taxon>Bacteria</taxon>
        <taxon>Bacillati</taxon>
        <taxon>Actinomycetota</taxon>
        <taxon>Actinomycetes</taxon>
        <taxon>Pseudonocardiales</taxon>
        <taxon>Pseudonocardiaceae</taxon>
        <taxon>Goodfellowiella</taxon>
    </lineage>
</organism>
<dbReference type="PANTHER" id="PTHR45527">
    <property type="entry name" value="NONRIBOSOMAL PEPTIDE SYNTHETASE"/>
    <property type="match status" value="1"/>
</dbReference>
<reference evidence="8" key="1">
    <citation type="submission" date="2022-06" db="EMBL/GenBank/DDBJ databases">
        <title>Genomic Encyclopedia of Archaeal and Bacterial Type Strains, Phase II (KMG-II): from individual species to whole genera.</title>
        <authorList>
            <person name="Goeker M."/>
        </authorList>
    </citation>
    <scope>NUCLEOTIDE SEQUENCE</scope>
    <source>
        <strain evidence="8">DSM 43935</strain>
    </source>
</reference>
<keyword evidence="6" id="KW-0045">Antibiotic biosynthesis</keyword>
<feature type="domain" description="Carrier" evidence="7">
    <location>
        <begin position="971"/>
        <end position="1046"/>
    </location>
</feature>
<dbReference type="InterPro" id="IPR010071">
    <property type="entry name" value="AA_adenyl_dom"/>
</dbReference>
<keyword evidence="9" id="KW-1185">Reference proteome</keyword>
<dbReference type="PROSITE" id="PS50075">
    <property type="entry name" value="CARRIER"/>
    <property type="match status" value="2"/>
</dbReference>
<dbReference type="Gene3D" id="3.30.559.10">
    <property type="entry name" value="Chloramphenicol acetyltransferase-like domain"/>
    <property type="match status" value="3"/>
</dbReference>
<dbReference type="PANTHER" id="PTHR45527:SF14">
    <property type="entry name" value="PLIPASTATIN SYNTHASE SUBUNIT B"/>
    <property type="match status" value="1"/>
</dbReference>
<dbReference type="InterPro" id="IPR010060">
    <property type="entry name" value="NRPS_synth"/>
</dbReference>
<dbReference type="FunFam" id="3.30.300.30:FF:000010">
    <property type="entry name" value="Enterobactin synthetase component F"/>
    <property type="match status" value="1"/>
</dbReference>
<evidence type="ECO:0000256" key="1">
    <source>
        <dbReference type="ARBA" id="ARBA00001957"/>
    </source>
</evidence>
<dbReference type="EMBL" id="JAMTCK010000009">
    <property type="protein sequence ID" value="MCP2167075.1"/>
    <property type="molecule type" value="Genomic_DNA"/>
</dbReference>
<dbReference type="Gene3D" id="1.10.1200.10">
    <property type="entry name" value="ACP-like"/>
    <property type="match status" value="2"/>
</dbReference>
<comment type="cofactor">
    <cofactor evidence="1">
        <name>pantetheine 4'-phosphate</name>
        <dbReference type="ChEBI" id="CHEBI:47942"/>
    </cofactor>
</comment>
<comment type="caution">
    <text evidence="8">The sequence shown here is derived from an EMBL/GenBank/DDBJ whole genome shotgun (WGS) entry which is preliminary data.</text>
</comment>
<dbReference type="SUPFAM" id="SSF52777">
    <property type="entry name" value="CoA-dependent acyltransferases"/>
    <property type="match status" value="6"/>
</dbReference>
<sequence>MARTQNDDAEKNTGTVLPLSAAQTGIWYAQQLAGASPAYRVAQYLDLVGGLDVAAFERSVRRVLAETDALRVRVEDTADGPRQTVLPVDAVAPATLPVVDVSGAPDPEAAALQWVRSTPGTTVDAVRGPLFGYALVRVAPGRHFFWYRAHHVAIDGYSGMLFVRRLAAVYTSIVDGTPDGDGFGALASALDEEAAYRASGARDADRRVWTELLAGRPRPRALPGHVAGAGTLGGAVQRHTFTLSPEDATTLAGLAFRLRTTASVVMTAAVAAFTAKLTGTDETVVGVPVAGRWSAEARRTPGMFTNVLPVRLPTGAASRGEDVIRAATAATRTALRHQRYRIEDLRADLGDGEPLYLAQANALPADQAVTFGQVTATVHHLSNGPVDDLVVTTYGQPTQDGLRIDVDLNAARYPRVALGPAFARFLRGLLANPAQPLGALELTDPDERARLTGAWAGEEPVPDGVPPHVAVERWSRVRGDEVAVVAGREQLTYGELNTRANRLARLLLRAGVWPEHRVVLALPPSASFAVAALAVLKAGAAYVPADVEWPDERVRRVVADCGARFVVADGEAEEAVDLGVRACSVRDPRIRALPADDVSDDERGGPIGADRAAYVIFTSGSTGRPKGVVVPHGAVAALPAATRDLFGLGVDDVWSLCHSVGFDFSVWELWGALSTGARVVFVPRDVTRSAPDLLRMLAAEQVTVLSQTPSAFAQLARADADAPADLAVRLVVFGGEALDRPALDDWFARHPDGPALVNMYGITETTVHVTHRRLAATDPSAAVGRPLAGWRTYVLDAGLRPVPPGVTGELYVAGAGVALGYAGRPDLTADRFVACPFGPPGTRMYRTGDAARWTADGELEYAGRTDDQVKLRGHRIEPAEVRAAVTACAGVAAAAVVVREDVPGDQRLVAYVVADESFDAAGARAELRAVLPEYMVPAAFVPLAALPLTANGKLDRGALPRPEWTATAAGQPRTPTEEVLCGLFSDVLGVPSVGVHDDFFALGGHSLLATRVVNRARAALGADLSIRALFDHPTVAGLAAAVAEGTRAHEPLAAGERPGRVPLSFGQERLRFLDLMDGTDATYNLPLVLRLRGDLDRAALTAALADVTARHEALRTVYPEDDHGTHQVVLPPTTPEVTVVPSSEDELADRVLTAIGHRFSLAAEPPLRVWLFALAPQDHVLLVLVHHIAADGWSMPPLRRDLATAYAARVAGTPPDWRPLPVQYPDFALWQRRVLGTEDDPASRISAQLAVWRSTLDGLVDELPLPLDRPRPVARSGRGGTVPFSVDADLHHAVTALARGAGATGFMVVHAALAVLLAKVSASTDIALGASAAGRPDLALEDLVGFFVNTLVLRTDLSGDPDVAEVLRRVRASTLTAFANQDLPFDRLVEALNPERVAGRHPLFQVMLTFDNNHQDHADFPGLAVRPLTGGTGVAKFDLRFDVTERFGPDGAPSGIDCFAEYATDVFDHATVERLTRWFVRVLAAMTAEPAARVADVDVLDAAERDRILVRWNDTGDPREHAGAALPRLVERAAATGPDAVALVDGTTTVTYRELDERANRLAHWLLARGAGAERFVAVLLPRSADAVVAMLAVLKTGAAYVPVDPAYPAERIDFLLADSAAALVLREPVDTGDCPGHSPGIAVNPRSAAYMIYTSGSTGRPKGVVVEHGAVGAYVARAARAYDGVADLARVPTSLAFDLTVTGLWAPLAAGGTVRLAGLEDDVPAPAFMKATPSHLPLLVERAPTRTLVLGGEALHGAALAPVRAAHPDLTVVNAYGPTEATVNCTEFRLAPGDPTPAGAVPIGRPFAHSRVYVLDARLRPVPPGVAGELYVAGDVLARGYWQRPGLTAERFVACPFGGRMYRTGDLVRWVGDGLLEYLGRVDDQVKVRGFRVEPGEVQAALTGHPAVAAAAVVVRENRLVAYAVPVGDGVDGVLDDLARTLPEHLLPSAIVPLDALPLTAHGKLDRAALPEPEVAPTVSRAPATDAERVLCELFATVLDRDAVGVDDDFFALGGDSIVAIHLVGRARRAGVPIDPRDVFLHKTPAALAAATAVAAAGPVLTGDPVGEVPLTPIMRWLADSAPVLDRVGQSVLLVVPPRDDVDGLVPAVQALVDHHDVLRARLSGTSLAVPPRGSVRAEDLVRRVEVAPTADLPALITRHAERAWAELAPADGRVVRVVWFDRGPREPGRLLVVAHHLVVDGVSWRILLPDLAARWHDPGHVLNPVGTPFRVWATALATSAAEPARTAQLPYWRGVLATREAPLGQGEGSAARTTVELAPDLAEPLLTSVPAALGVQARDVLLTALAIAVADVRRTGDTVLLELEGHGRADLVPGADLTRTVGWFTSLFPVRLDLGAREGGEAALVRSVAGQLAEVPENGAGYGLLRHLNPVTAPVLAAMPPPQVRFNYLGRLDAGTVDGWSAAPEEEVVRAVGNDDHPVPRGVSVDVAAVRRADGEHLRADLTWRTGALTADAVDRLAARWRRALTAIADQAVAVRPGEAPLVHLSQDELDELEADWGSRT</sequence>
<evidence type="ECO:0000313" key="9">
    <source>
        <dbReference type="Proteomes" id="UP001206128"/>
    </source>
</evidence>
<evidence type="ECO:0000256" key="6">
    <source>
        <dbReference type="ARBA" id="ARBA00023194"/>
    </source>
</evidence>
<dbReference type="InterPro" id="IPR042099">
    <property type="entry name" value="ANL_N_sf"/>
</dbReference>
<evidence type="ECO:0000256" key="3">
    <source>
        <dbReference type="ARBA" id="ARBA00022450"/>
    </source>
</evidence>
<keyword evidence="4" id="KW-0597">Phosphoprotein</keyword>
<dbReference type="GO" id="GO:0043041">
    <property type="term" value="P:amino acid activation for nonribosomal peptide biosynthetic process"/>
    <property type="evidence" value="ECO:0007669"/>
    <property type="project" value="TreeGrafter"/>
</dbReference>
<dbReference type="PROSITE" id="PS00455">
    <property type="entry name" value="AMP_BINDING"/>
    <property type="match status" value="2"/>
</dbReference>
<dbReference type="GO" id="GO:0005829">
    <property type="term" value="C:cytosol"/>
    <property type="evidence" value="ECO:0007669"/>
    <property type="project" value="TreeGrafter"/>
</dbReference>
<accession>A0AAE3KH92</accession>
<dbReference type="FunFam" id="3.40.50.12780:FF:000012">
    <property type="entry name" value="Non-ribosomal peptide synthetase"/>
    <property type="match status" value="1"/>
</dbReference>
<dbReference type="InterPro" id="IPR025110">
    <property type="entry name" value="AMP-bd_C"/>
</dbReference>
<evidence type="ECO:0000256" key="5">
    <source>
        <dbReference type="ARBA" id="ARBA00022737"/>
    </source>
</evidence>
<dbReference type="SUPFAM" id="SSF56801">
    <property type="entry name" value="Acetyl-CoA synthetase-like"/>
    <property type="match status" value="2"/>
</dbReference>
<dbReference type="Pfam" id="PF00668">
    <property type="entry name" value="Condensation"/>
    <property type="match status" value="3"/>
</dbReference>
<name>A0AAE3KH92_9PSEU</name>
<evidence type="ECO:0000259" key="7">
    <source>
        <dbReference type="PROSITE" id="PS50075"/>
    </source>
</evidence>
<dbReference type="InterPro" id="IPR020845">
    <property type="entry name" value="AMP-binding_CS"/>
</dbReference>
<dbReference type="Pfam" id="PF00501">
    <property type="entry name" value="AMP-binding"/>
    <property type="match status" value="2"/>
</dbReference>
<dbReference type="InterPro" id="IPR000873">
    <property type="entry name" value="AMP-dep_synth/lig_dom"/>
</dbReference>
<protein>
    <submittedName>
        <fullName evidence="8">Non-ribosomal peptide synthase domain TIGR01720/amino acid adenylation domain-containing protein</fullName>
    </submittedName>
</protein>
<dbReference type="Gene3D" id="3.40.50.12780">
    <property type="entry name" value="N-terminal domain of ligase-like"/>
    <property type="match status" value="2"/>
</dbReference>
<dbReference type="Gene3D" id="3.30.300.30">
    <property type="match status" value="2"/>
</dbReference>
<evidence type="ECO:0000256" key="4">
    <source>
        <dbReference type="ARBA" id="ARBA00022553"/>
    </source>
</evidence>
<dbReference type="NCBIfam" id="TIGR01720">
    <property type="entry name" value="NRPS-para261"/>
    <property type="match status" value="1"/>
</dbReference>
<dbReference type="Gene3D" id="3.30.559.30">
    <property type="entry name" value="Nonribosomal peptide synthetase, condensation domain"/>
    <property type="match status" value="3"/>
</dbReference>
<dbReference type="GO" id="GO:0072330">
    <property type="term" value="P:monocarboxylic acid biosynthetic process"/>
    <property type="evidence" value="ECO:0007669"/>
    <property type="project" value="UniProtKB-ARBA"/>
</dbReference>
<dbReference type="CDD" id="cd05930">
    <property type="entry name" value="A_NRPS"/>
    <property type="match status" value="1"/>
</dbReference>
<dbReference type="InterPro" id="IPR023213">
    <property type="entry name" value="CAT-like_dom_sf"/>
</dbReference>
<keyword evidence="5" id="KW-0677">Repeat</keyword>
<dbReference type="InterPro" id="IPR045851">
    <property type="entry name" value="AMP-bd_C_sf"/>
</dbReference>
<dbReference type="RefSeq" id="WP_253773596.1">
    <property type="nucleotide sequence ID" value="NZ_JAMTCK010000009.1"/>
</dbReference>